<accession>A0AA47M6J9</accession>
<proteinExistence type="predicted"/>
<evidence type="ECO:0000256" key="1">
    <source>
        <dbReference type="SAM" id="MobiDB-lite"/>
    </source>
</evidence>
<evidence type="ECO:0000313" key="2">
    <source>
        <dbReference type="EMBL" id="KAK0134608.1"/>
    </source>
</evidence>
<reference evidence="2" key="1">
    <citation type="journal article" date="2023" name="Front. Mar. Sci.">
        <title>A new Merluccius polli reference genome to investigate the effects of global change in West African waters.</title>
        <authorList>
            <person name="Mateo J.L."/>
            <person name="Blanco-Fernandez C."/>
            <person name="Garcia-Vazquez E."/>
            <person name="Machado-Schiaffino G."/>
        </authorList>
    </citation>
    <scope>NUCLEOTIDE SEQUENCE</scope>
    <source>
        <strain evidence="2">C29</strain>
        <tissue evidence="2">Fin</tissue>
    </source>
</reference>
<evidence type="ECO:0000313" key="3">
    <source>
        <dbReference type="Proteomes" id="UP001174136"/>
    </source>
</evidence>
<organism evidence="2 3">
    <name type="scientific">Merluccius polli</name>
    <name type="common">Benguela hake</name>
    <name type="synonym">Merluccius cadenati</name>
    <dbReference type="NCBI Taxonomy" id="89951"/>
    <lineage>
        <taxon>Eukaryota</taxon>
        <taxon>Metazoa</taxon>
        <taxon>Chordata</taxon>
        <taxon>Craniata</taxon>
        <taxon>Vertebrata</taxon>
        <taxon>Euteleostomi</taxon>
        <taxon>Actinopterygii</taxon>
        <taxon>Neopterygii</taxon>
        <taxon>Teleostei</taxon>
        <taxon>Neoteleostei</taxon>
        <taxon>Acanthomorphata</taxon>
        <taxon>Zeiogadaria</taxon>
        <taxon>Gadariae</taxon>
        <taxon>Gadiformes</taxon>
        <taxon>Gadoidei</taxon>
        <taxon>Merlucciidae</taxon>
        <taxon>Merluccius</taxon>
    </lineage>
</organism>
<dbReference type="EMBL" id="JAOPHQ010005694">
    <property type="protein sequence ID" value="KAK0134608.1"/>
    <property type="molecule type" value="Genomic_DNA"/>
</dbReference>
<protein>
    <submittedName>
        <fullName evidence="2">Uncharacterized protein</fullName>
    </submittedName>
</protein>
<name>A0AA47M6J9_MERPO</name>
<feature type="region of interest" description="Disordered" evidence="1">
    <location>
        <begin position="65"/>
        <end position="93"/>
    </location>
</feature>
<feature type="compositionally biased region" description="Basic and acidic residues" evidence="1">
    <location>
        <begin position="69"/>
        <end position="85"/>
    </location>
</feature>
<sequence length="157" mass="17438">MNAVTYFEIQKAYLHPAIMDLYHIARDQTSWPMFSSNRKMGSGNTYWVIAGYRDLQLCRNGTARFQTGYDRDPEPRLRCGGDDAPHLGGQNSQSSIISLTSGILPKSDKRTVTPHTLPSTQPPDPPFRAKGKTSSILLPSICYCNLLAHLPDTAQNV</sequence>
<dbReference type="Proteomes" id="UP001174136">
    <property type="component" value="Unassembled WGS sequence"/>
</dbReference>
<dbReference type="AlphaFoldDB" id="A0AA47M6J9"/>
<comment type="caution">
    <text evidence="2">The sequence shown here is derived from an EMBL/GenBank/DDBJ whole genome shotgun (WGS) entry which is preliminary data.</text>
</comment>
<feature type="region of interest" description="Disordered" evidence="1">
    <location>
        <begin position="108"/>
        <end position="130"/>
    </location>
</feature>
<gene>
    <name evidence="2" type="ORF">N1851_029776</name>
</gene>
<keyword evidence="3" id="KW-1185">Reference proteome</keyword>